<keyword evidence="2" id="KW-1185">Reference proteome</keyword>
<organism evidence="1 2">
    <name type="scientific">Eumeta variegata</name>
    <name type="common">Bagworm moth</name>
    <name type="synonym">Eumeta japonica</name>
    <dbReference type="NCBI Taxonomy" id="151549"/>
    <lineage>
        <taxon>Eukaryota</taxon>
        <taxon>Metazoa</taxon>
        <taxon>Ecdysozoa</taxon>
        <taxon>Arthropoda</taxon>
        <taxon>Hexapoda</taxon>
        <taxon>Insecta</taxon>
        <taxon>Pterygota</taxon>
        <taxon>Neoptera</taxon>
        <taxon>Endopterygota</taxon>
        <taxon>Lepidoptera</taxon>
        <taxon>Glossata</taxon>
        <taxon>Ditrysia</taxon>
        <taxon>Tineoidea</taxon>
        <taxon>Psychidae</taxon>
        <taxon>Oiketicinae</taxon>
        <taxon>Eumeta</taxon>
    </lineage>
</organism>
<dbReference type="Proteomes" id="UP000299102">
    <property type="component" value="Unassembled WGS sequence"/>
</dbReference>
<comment type="caution">
    <text evidence="1">The sequence shown here is derived from an EMBL/GenBank/DDBJ whole genome shotgun (WGS) entry which is preliminary data.</text>
</comment>
<proteinExistence type="predicted"/>
<evidence type="ECO:0000313" key="1">
    <source>
        <dbReference type="EMBL" id="GBP94311.1"/>
    </source>
</evidence>
<evidence type="ECO:0000313" key="2">
    <source>
        <dbReference type="Proteomes" id="UP000299102"/>
    </source>
</evidence>
<accession>A0A4C1ZZR7</accession>
<dbReference type="AlphaFoldDB" id="A0A4C1ZZR7"/>
<name>A0A4C1ZZR7_EUMVA</name>
<protein>
    <submittedName>
        <fullName evidence="1">Uncharacterized protein</fullName>
    </submittedName>
</protein>
<gene>
    <name evidence="1" type="ORF">EVAR_59246_1</name>
</gene>
<dbReference type="EMBL" id="BGZK01002487">
    <property type="protein sequence ID" value="GBP94311.1"/>
    <property type="molecule type" value="Genomic_DNA"/>
</dbReference>
<sequence length="132" mass="14355">MPARIIRLGAARVRARRAADAFAEVVRCAFVAYLSARGFTRVDIECAQSCFILNDFAVHLNLVFAFNSSASTVSDFDLGPAFNFSSFIKSLARRSSVEVCALVPAPARRSGPARAPVQARVRSHVRVGVRLN</sequence>
<reference evidence="1 2" key="1">
    <citation type="journal article" date="2019" name="Commun. Biol.">
        <title>The bagworm genome reveals a unique fibroin gene that provides high tensile strength.</title>
        <authorList>
            <person name="Kono N."/>
            <person name="Nakamura H."/>
            <person name="Ohtoshi R."/>
            <person name="Tomita M."/>
            <person name="Numata K."/>
            <person name="Arakawa K."/>
        </authorList>
    </citation>
    <scope>NUCLEOTIDE SEQUENCE [LARGE SCALE GENOMIC DNA]</scope>
</reference>